<gene>
    <name evidence="4" type="ORF">CBF37_00225</name>
</gene>
<feature type="transmembrane region" description="Helical" evidence="2">
    <location>
        <begin position="170"/>
        <end position="190"/>
    </location>
</feature>
<dbReference type="SUPFAM" id="SSF52266">
    <property type="entry name" value="SGNH hydrolase"/>
    <property type="match status" value="1"/>
</dbReference>
<dbReference type="Proteomes" id="UP000287857">
    <property type="component" value="Unassembled WGS sequence"/>
</dbReference>
<feature type="transmembrane region" description="Helical" evidence="2">
    <location>
        <begin position="326"/>
        <end position="351"/>
    </location>
</feature>
<feature type="transmembrane region" description="Helical" evidence="2">
    <location>
        <begin position="36"/>
        <end position="57"/>
    </location>
</feature>
<evidence type="ECO:0000313" key="5">
    <source>
        <dbReference type="Proteomes" id="UP000287857"/>
    </source>
</evidence>
<feature type="region of interest" description="Disordered" evidence="1">
    <location>
        <begin position="424"/>
        <end position="443"/>
    </location>
</feature>
<comment type="caution">
    <text evidence="4">The sequence shown here is derived from an EMBL/GenBank/DDBJ whole genome shotgun (WGS) entry which is preliminary data.</text>
</comment>
<feature type="transmembrane region" description="Helical" evidence="2">
    <location>
        <begin position="372"/>
        <end position="391"/>
    </location>
</feature>
<dbReference type="EMBL" id="NGJS01000001">
    <property type="protein sequence ID" value="RSU00474.1"/>
    <property type="molecule type" value="Genomic_DNA"/>
</dbReference>
<dbReference type="AlphaFoldDB" id="A0A430A1Y9"/>
<feature type="domain" description="Acyltransferase 3" evidence="3">
    <location>
        <begin position="11"/>
        <end position="340"/>
    </location>
</feature>
<organism evidence="4 5">
    <name type="scientific">Vagococcus vulneris</name>
    <dbReference type="NCBI Taxonomy" id="1977869"/>
    <lineage>
        <taxon>Bacteria</taxon>
        <taxon>Bacillati</taxon>
        <taxon>Bacillota</taxon>
        <taxon>Bacilli</taxon>
        <taxon>Lactobacillales</taxon>
        <taxon>Enterococcaceae</taxon>
        <taxon>Vagococcus</taxon>
    </lineage>
</organism>
<dbReference type="InterPro" id="IPR002656">
    <property type="entry name" value="Acyl_transf_3_dom"/>
</dbReference>
<dbReference type="PANTHER" id="PTHR23028:SF53">
    <property type="entry name" value="ACYL_TRANSF_3 DOMAIN-CONTAINING PROTEIN"/>
    <property type="match status" value="1"/>
</dbReference>
<feature type="transmembrane region" description="Helical" evidence="2">
    <location>
        <begin position="264"/>
        <end position="284"/>
    </location>
</feature>
<dbReference type="GO" id="GO:0009103">
    <property type="term" value="P:lipopolysaccharide biosynthetic process"/>
    <property type="evidence" value="ECO:0007669"/>
    <property type="project" value="TreeGrafter"/>
</dbReference>
<dbReference type="GO" id="GO:0016020">
    <property type="term" value="C:membrane"/>
    <property type="evidence" value="ECO:0007669"/>
    <property type="project" value="TreeGrafter"/>
</dbReference>
<evidence type="ECO:0000313" key="4">
    <source>
        <dbReference type="EMBL" id="RSU00474.1"/>
    </source>
</evidence>
<dbReference type="GO" id="GO:0016747">
    <property type="term" value="F:acyltransferase activity, transferring groups other than amino-acyl groups"/>
    <property type="evidence" value="ECO:0007669"/>
    <property type="project" value="InterPro"/>
</dbReference>
<accession>A0A430A1Y9</accession>
<feature type="transmembrane region" description="Helical" evidence="2">
    <location>
        <begin position="12"/>
        <end position="30"/>
    </location>
</feature>
<dbReference type="PANTHER" id="PTHR23028">
    <property type="entry name" value="ACETYLTRANSFERASE"/>
    <property type="match status" value="1"/>
</dbReference>
<evidence type="ECO:0000256" key="2">
    <source>
        <dbReference type="SAM" id="Phobius"/>
    </source>
</evidence>
<keyword evidence="2" id="KW-1133">Transmembrane helix</keyword>
<protein>
    <recommendedName>
        <fullName evidence="3">Acyltransferase 3 domain-containing protein</fullName>
    </recommendedName>
</protein>
<feature type="transmembrane region" description="Helical" evidence="2">
    <location>
        <begin position="234"/>
        <end position="252"/>
    </location>
</feature>
<dbReference type="OrthoDB" id="9796461at2"/>
<dbReference type="Pfam" id="PF01757">
    <property type="entry name" value="Acyl_transf_3"/>
    <property type="match status" value="1"/>
</dbReference>
<reference evidence="4 5" key="1">
    <citation type="submission" date="2017-05" db="EMBL/GenBank/DDBJ databases">
        <title>Vagococcus spp. assemblies.</title>
        <authorList>
            <person name="Gulvik C.A."/>
        </authorList>
    </citation>
    <scope>NUCLEOTIDE SEQUENCE [LARGE SCALE GENOMIC DNA]</scope>
    <source>
        <strain evidence="4 5">SS1995</strain>
    </source>
</reference>
<name>A0A430A1Y9_9ENTE</name>
<evidence type="ECO:0000256" key="1">
    <source>
        <dbReference type="SAM" id="MobiDB-lite"/>
    </source>
</evidence>
<keyword evidence="2" id="KW-0472">Membrane</keyword>
<proteinExistence type="predicted"/>
<sequence>MLPVKKRRYITGIDGIRAIAVISVILYHLLPDVLPGGYLGVSLFFVISGYLMTDILLSQWHDRGKISLSNFYRKRIKRIYPSLLIVLFSFGTIALFLKGNYLLNYKQITLTSLLNVNNWWQIINGSSYFDRFANQSAFTHLWSLSIEGQFYIIWPIVLAFLMYKKESHKLLWTVLITGTVISAVLMGLFYNPESINRIYYGTDTRLFSILMGGILAVCLRDFSEKLVTISSKWGIIASVLSSVLIILSFIFMKDTSPLTYKGGMVLFSLISTCLLFTVIQFQVVNQGLTNPVFKWIGLRSYEIYLWQFPVMIVYENIFKLDGTNRWIHFGVQIIIILLLSEVTYRLSKFLVADVKWNKTFLQFNLNDFKQNSIISFLGILVIGFLCAFILAPSGRDANSLALQKKLAQNQKLVAEKNAQKQKSTAASQTIGSTVEKKEQKTAEQSTDALTNSIVLSEADRKRAAEMKITAVGDSVLLSAAPSFQEIFKNSQVDAKIGRQLIDSKDIFARLSKDKQLGDIIVVALGTNGSFSEKDINEVMSYAGDRSVYFVNTMVERSWQKAVNDELDKTSKRYKNAYVVDWKSYSTGHRDWFDVDDVHLVDKGAQEYSTLIARKVLDTNS</sequence>
<evidence type="ECO:0000259" key="3">
    <source>
        <dbReference type="Pfam" id="PF01757"/>
    </source>
</evidence>
<keyword evidence="2" id="KW-0812">Transmembrane</keyword>
<keyword evidence="5" id="KW-1185">Reference proteome</keyword>
<dbReference type="InterPro" id="IPR050879">
    <property type="entry name" value="Acyltransferase_3"/>
</dbReference>
<feature type="transmembrane region" description="Helical" evidence="2">
    <location>
        <begin position="78"/>
        <end position="97"/>
    </location>
</feature>
<dbReference type="CDD" id="cd01840">
    <property type="entry name" value="SGNH_hydrolase_yrhL_like"/>
    <property type="match status" value="1"/>
</dbReference>
<feature type="transmembrane region" description="Helical" evidence="2">
    <location>
        <begin position="141"/>
        <end position="163"/>
    </location>
</feature>